<accession>A0A5C6VJ94</accession>
<evidence type="ECO:0000313" key="3">
    <source>
        <dbReference type="EMBL" id="TXC85317.1"/>
    </source>
</evidence>
<dbReference type="OrthoDB" id="673128at2"/>
<dbReference type="InterPro" id="IPR011006">
    <property type="entry name" value="CheY-like_superfamily"/>
</dbReference>
<dbReference type="InterPro" id="IPR052893">
    <property type="entry name" value="TCS_response_regulator"/>
</dbReference>
<dbReference type="SUPFAM" id="SSF52172">
    <property type="entry name" value="CheY-like"/>
    <property type="match status" value="1"/>
</dbReference>
<dbReference type="PANTHER" id="PTHR44520">
    <property type="entry name" value="RESPONSE REGULATOR RCP1-RELATED"/>
    <property type="match status" value="1"/>
</dbReference>
<dbReference type="AlphaFoldDB" id="A0A5C6VJ94"/>
<dbReference type="Gene3D" id="3.40.50.2300">
    <property type="match status" value="1"/>
</dbReference>
<dbReference type="SMART" id="SM00448">
    <property type="entry name" value="REC"/>
    <property type="match status" value="1"/>
</dbReference>
<dbReference type="PANTHER" id="PTHR44520:SF2">
    <property type="entry name" value="RESPONSE REGULATOR RCP1"/>
    <property type="match status" value="1"/>
</dbReference>
<dbReference type="GO" id="GO:0000160">
    <property type="term" value="P:phosphorelay signal transduction system"/>
    <property type="evidence" value="ECO:0007669"/>
    <property type="project" value="InterPro"/>
</dbReference>
<name>A0A5C6VJ94_9FLAO</name>
<gene>
    <name evidence="3" type="ORF">FRX97_01445</name>
</gene>
<reference evidence="3 4" key="1">
    <citation type="submission" date="2019-08" db="EMBL/GenBank/DDBJ databases">
        <title>Genome of Luteibaculum oceani JCM 18817.</title>
        <authorList>
            <person name="Bowman J.P."/>
        </authorList>
    </citation>
    <scope>NUCLEOTIDE SEQUENCE [LARGE SCALE GENOMIC DNA]</scope>
    <source>
        <strain evidence="3 4">JCM 18817</strain>
    </source>
</reference>
<evidence type="ECO:0000313" key="4">
    <source>
        <dbReference type="Proteomes" id="UP000321168"/>
    </source>
</evidence>
<evidence type="ECO:0000256" key="1">
    <source>
        <dbReference type="PROSITE-ProRule" id="PRU00169"/>
    </source>
</evidence>
<dbReference type="PROSITE" id="PS50110">
    <property type="entry name" value="RESPONSE_REGULATORY"/>
    <property type="match status" value="1"/>
</dbReference>
<dbReference type="InterPro" id="IPR001789">
    <property type="entry name" value="Sig_transdc_resp-reg_receiver"/>
</dbReference>
<dbReference type="Proteomes" id="UP000321168">
    <property type="component" value="Unassembled WGS sequence"/>
</dbReference>
<dbReference type="RefSeq" id="WP_147012635.1">
    <property type="nucleotide sequence ID" value="NZ_VORB01000001.1"/>
</dbReference>
<feature type="domain" description="Response regulatory" evidence="2">
    <location>
        <begin position="5"/>
        <end position="134"/>
    </location>
</feature>
<dbReference type="Pfam" id="PF00072">
    <property type="entry name" value="Response_reg"/>
    <property type="match status" value="1"/>
</dbReference>
<evidence type="ECO:0000259" key="2">
    <source>
        <dbReference type="PROSITE" id="PS50110"/>
    </source>
</evidence>
<proteinExistence type="predicted"/>
<dbReference type="EMBL" id="VORB01000001">
    <property type="protein sequence ID" value="TXC85317.1"/>
    <property type="molecule type" value="Genomic_DNA"/>
</dbReference>
<sequence>MNLKRIILIDDNRVDNLVNRKMLAACGFSSPILIFDNPREAFQWFCSPEGSNQDDARSTLVLLDINMPDLSGFDLLSKLEKEHPIGFPDYLILMLTSSSDIADQIRASNYSRVMGYFHKPLNPTKINQSLLPLLGSLFGKAS</sequence>
<feature type="modified residue" description="4-aspartylphosphate" evidence="1">
    <location>
        <position position="64"/>
    </location>
</feature>
<comment type="caution">
    <text evidence="3">The sequence shown here is derived from an EMBL/GenBank/DDBJ whole genome shotgun (WGS) entry which is preliminary data.</text>
</comment>
<organism evidence="3 4">
    <name type="scientific">Luteibaculum oceani</name>
    <dbReference type="NCBI Taxonomy" id="1294296"/>
    <lineage>
        <taxon>Bacteria</taxon>
        <taxon>Pseudomonadati</taxon>
        <taxon>Bacteroidota</taxon>
        <taxon>Flavobacteriia</taxon>
        <taxon>Flavobacteriales</taxon>
        <taxon>Luteibaculaceae</taxon>
        <taxon>Luteibaculum</taxon>
    </lineage>
</organism>
<keyword evidence="4" id="KW-1185">Reference proteome</keyword>
<keyword evidence="1" id="KW-0597">Phosphoprotein</keyword>
<protein>
    <submittedName>
        <fullName evidence="3">Response regulator transcription factor</fullName>
    </submittedName>
</protein>